<evidence type="ECO:0000256" key="1">
    <source>
        <dbReference type="SAM" id="MobiDB-lite"/>
    </source>
</evidence>
<keyword evidence="3" id="KW-1185">Reference proteome</keyword>
<feature type="compositionally biased region" description="Polar residues" evidence="1">
    <location>
        <begin position="116"/>
        <end position="127"/>
    </location>
</feature>
<comment type="caution">
    <text evidence="2">The sequence shown here is derived from an EMBL/GenBank/DDBJ whole genome shotgun (WGS) entry which is preliminary data.</text>
</comment>
<dbReference type="EMBL" id="JAUEPT010000034">
    <property type="protein sequence ID" value="KAK0440367.1"/>
    <property type="molecule type" value="Genomic_DNA"/>
</dbReference>
<feature type="region of interest" description="Disordered" evidence="1">
    <location>
        <begin position="116"/>
        <end position="136"/>
    </location>
</feature>
<dbReference type="AlphaFoldDB" id="A0AA39JE34"/>
<sequence>MSSMPTGSLARPSGDRDGEQCDVAKHVQKNTTTKVNGDLWCLKLGEAVMECTIRSGKSDSNRGGIRIEIESASMRQSNEDKKMTDSMHCKVGLFEIFPGANTEKVCTSKPRVSIAQNNGSAETASSGKRSEPLPPEITDLLDTYLPAGPLWNTIYTEPSTCLSDSFDTWKSNSDSETVGSLSGDNLSLSLATVRECRLGLAHSRSATAARLPRSPSVLRDRFKSKSRPPSDVACRWFLVWRRQCRGAYMQRESTVHALHNRALSVQSPFIVPLSLKAPSLFDSQIQIGLSNFKEMSYYWFVLLLKVSMKFIGISERPYRLFIGTS</sequence>
<accession>A0AA39JE34</accession>
<gene>
    <name evidence="2" type="ORF">EV421DRAFT_1737421</name>
</gene>
<dbReference type="Proteomes" id="UP001175226">
    <property type="component" value="Unassembled WGS sequence"/>
</dbReference>
<name>A0AA39JE34_9AGAR</name>
<reference evidence="2" key="1">
    <citation type="submission" date="2023-06" db="EMBL/GenBank/DDBJ databases">
        <authorList>
            <consortium name="Lawrence Berkeley National Laboratory"/>
            <person name="Ahrendt S."/>
            <person name="Sahu N."/>
            <person name="Indic B."/>
            <person name="Wong-Bajracharya J."/>
            <person name="Merenyi Z."/>
            <person name="Ke H.-M."/>
            <person name="Monk M."/>
            <person name="Kocsube S."/>
            <person name="Drula E."/>
            <person name="Lipzen A."/>
            <person name="Balint B."/>
            <person name="Henrissat B."/>
            <person name="Andreopoulos B."/>
            <person name="Martin F.M."/>
            <person name="Harder C.B."/>
            <person name="Rigling D."/>
            <person name="Ford K.L."/>
            <person name="Foster G.D."/>
            <person name="Pangilinan J."/>
            <person name="Papanicolaou A."/>
            <person name="Barry K."/>
            <person name="LaButti K."/>
            <person name="Viragh M."/>
            <person name="Koriabine M."/>
            <person name="Yan M."/>
            <person name="Riley R."/>
            <person name="Champramary S."/>
            <person name="Plett K.L."/>
            <person name="Tsai I.J."/>
            <person name="Slot J."/>
            <person name="Sipos G."/>
            <person name="Plett J."/>
            <person name="Nagy L.G."/>
            <person name="Grigoriev I.V."/>
        </authorList>
    </citation>
    <scope>NUCLEOTIDE SEQUENCE</scope>
    <source>
        <strain evidence="2">FPL87.14</strain>
    </source>
</reference>
<proteinExistence type="predicted"/>
<evidence type="ECO:0000313" key="2">
    <source>
        <dbReference type="EMBL" id="KAK0440367.1"/>
    </source>
</evidence>
<evidence type="ECO:0000313" key="3">
    <source>
        <dbReference type="Proteomes" id="UP001175226"/>
    </source>
</evidence>
<organism evidence="2 3">
    <name type="scientific">Armillaria borealis</name>
    <dbReference type="NCBI Taxonomy" id="47425"/>
    <lineage>
        <taxon>Eukaryota</taxon>
        <taxon>Fungi</taxon>
        <taxon>Dikarya</taxon>
        <taxon>Basidiomycota</taxon>
        <taxon>Agaricomycotina</taxon>
        <taxon>Agaricomycetes</taxon>
        <taxon>Agaricomycetidae</taxon>
        <taxon>Agaricales</taxon>
        <taxon>Marasmiineae</taxon>
        <taxon>Physalacriaceae</taxon>
        <taxon>Armillaria</taxon>
    </lineage>
</organism>
<protein>
    <submittedName>
        <fullName evidence="2">Uncharacterized protein</fullName>
    </submittedName>
</protein>